<organism evidence="1 2">
    <name type="scientific">Sphingomonas sanxanigenens</name>
    <dbReference type="NCBI Taxonomy" id="397260"/>
    <lineage>
        <taxon>Bacteria</taxon>
        <taxon>Pseudomonadati</taxon>
        <taxon>Pseudomonadota</taxon>
        <taxon>Alphaproteobacteria</taxon>
        <taxon>Sphingomonadales</taxon>
        <taxon>Sphingomonadaceae</taxon>
        <taxon>Sphingomonas</taxon>
    </lineage>
</organism>
<reference evidence="1 2" key="1">
    <citation type="submission" date="2017-08" db="EMBL/GenBank/DDBJ databases">
        <title>Infants hospitalized years apart are colonized by the same room-sourced microbial strains.</title>
        <authorList>
            <person name="Brooks B."/>
            <person name="Olm M.R."/>
            <person name="Firek B.A."/>
            <person name="Baker R."/>
            <person name="Thomas B.C."/>
            <person name="Morowitz M.J."/>
            <person name="Banfield J.F."/>
        </authorList>
    </citation>
    <scope>NUCLEOTIDE SEQUENCE [LARGE SCALE GENOMIC DNA]</scope>
    <source>
        <strain evidence="1">S2_018_000_R2_101</strain>
    </source>
</reference>
<name>A0A2W5A267_9SPHN</name>
<comment type="caution">
    <text evidence="1">The sequence shown here is derived from an EMBL/GenBank/DDBJ whole genome shotgun (WGS) entry which is preliminary data.</text>
</comment>
<proteinExistence type="predicted"/>
<accession>A0A2W5A267</accession>
<dbReference type="Proteomes" id="UP000249066">
    <property type="component" value="Unassembled WGS sequence"/>
</dbReference>
<evidence type="ECO:0000313" key="2">
    <source>
        <dbReference type="Proteomes" id="UP000249066"/>
    </source>
</evidence>
<gene>
    <name evidence="1" type="ORF">DI623_14740</name>
</gene>
<dbReference type="AlphaFoldDB" id="A0A2W5A267"/>
<sequence>MDSLRGFDRDERDDAAFDDAAVEAPPAIGTDERRMHVRAYNYWVSLLAGRAYPSIEDLEPASIQDFGSHSVLLDFTGGIENPGIAWLGRDLREECGLAQEIKAIADVPSRSLLSRLTDHYLQIIANRAPIGFEAEFVNSRGRNTMYRGILMPFSSDDDSIDFIYGVINWKEVVEDNAAEELVLEVGQALRDAPRQIAQGGVSAWADGPNSEPMIGEPIDYEAEEEPIALDADAGLHDWLAAARDSAEAVRQSEGRSRAALYAALGRAHDFAIAAAALPDDYAEILEDAGLTAQVRAPMTPIVKLVFGVNYDKTRLTEYAAVLSHANRLGIPIGGLVTLIEKHEGGVKGIVLAERRLRAPAPKPAAPEAARAKLRALPAKATVALDTGDEEFVLLVARRESAGTLAVVAPITDDRQLIDRALKIAAR</sequence>
<evidence type="ECO:0008006" key="3">
    <source>
        <dbReference type="Google" id="ProtNLM"/>
    </source>
</evidence>
<evidence type="ECO:0000313" key="1">
    <source>
        <dbReference type="EMBL" id="PZO87437.1"/>
    </source>
</evidence>
<protein>
    <recommendedName>
        <fullName evidence="3">PAS domain-containing protein</fullName>
    </recommendedName>
</protein>
<dbReference type="EMBL" id="QFNN01000132">
    <property type="protein sequence ID" value="PZO87437.1"/>
    <property type="molecule type" value="Genomic_DNA"/>
</dbReference>